<keyword evidence="2" id="KW-1185">Reference proteome</keyword>
<evidence type="ECO:0000313" key="2">
    <source>
        <dbReference type="Proteomes" id="UP001229836"/>
    </source>
</evidence>
<name>A0ABY8S7Y5_9GAMM</name>
<reference evidence="1 2" key="1">
    <citation type="submission" date="2023-05" db="EMBL/GenBank/DDBJ databases">
        <title>The complete genome of Acinetobacter sp. nov KCTC 92772.</title>
        <authorList>
            <person name="Zhou G."/>
        </authorList>
    </citation>
    <scope>NUCLEOTIDE SEQUENCE [LARGE SCALE GENOMIC DNA]</scope>
    <source>
        <strain evidence="1 2">KCTC 92772</strain>
    </source>
</reference>
<organism evidence="1 2">
    <name type="scientific">Acinetobacter corruptisaponis</name>
    <dbReference type="NCBI Taxonomy" id="3045147"/>
    <lineage>
        <taxon>Bacteria</taxon>
        <taxon>Pseudomonadati</taxon>
        <taxon>Pseudomonadota</taxon>
        <taxon>Gammaproteobacteria</taxon>
        <taxon>Moraxellales</taxon>
        <taxon>Moraxellaceae</taxon>
        <taxon>Acinetobacter</taxon>
    </lineage>
</organism>
<protein>
    <recommendedName>
        <fullName evidence="3">Phage capsid protein</fullName>
    </recommendedName>
</protein>
<evidence type="ECO:0008006" key="3">
    <source>
        <dbReference type="Google" id="ProtNLM"/>
    </source>
</evidence>
<dbReference type="InterPro" id="IPR053738">
    <property type="entry name" value="Lambda_capsid_assembly"/>
</dbReference>
<evidence type="ECO:0000313" key="1">
    <source>
        <dbReference type="EMBL" id="WHP05784.1"/>
    </source>
</evidence>
<gene>
    <name evidence="1" type="ORF">QLH32_17550</name>
</gene>
<dbReference type="Gene3D" id="3.90.1690.10">
    <property type="entry name" value="phage-related protein like domain"/>
    <property type="match status" value="1"/>
</dbReference>
<proteinExistence type="predicted"/>
<dbReference type="RefSeq" id="WP_283267325.1">
    <property type="nucleotide sequence ID" value="NZ_CP125669.1"/>
</dbReference>
<dbReference type="EMBL" id="CP125669">
    <property type="protein sequence ID" value="WHP05784.1"/>
    <property type="molecule type" value="Genomic_DNA"/>
</dbReference>
<dbReference type="Proteomes" id="UP001229836">
    <property type="component" value="Chromosome"/>
</dbReference>
<accession>A0ABY8S7Y5</accession>
<sequence length="318" mass="35230">MTANTAKTAPFPFDAVQTGITLAYRNNNFISDNVMPRVPVGTKEFTWNEYSTGERFTVPETLVGRKGQPNELEFGYEQKESSVKDYGLDDVIPNDDITQAANSGINYSPVGHATEALTDLILLDRERRVSNIVFNEDTYATGFKETLSGTDQWSDYDNSKPREQLLEALDKPILRPNILVLGQTTWTKMRQNPTLVSSILGNSGQQGTITKEQLAELLEIEEVIVGQGWVNVAKPNANPTLVRIWGNHAALLHRNRLANTQRGATFGFTAQFQNRVAGQIPEPKVGLRGGMRVRVGESVRELVVANELGYFFKNAVAG</sequence>